<evidence type="ECO:0000313" key="2">
    <source>
        <dbReference type="EMBL" id="UMM40831.1"/>
    </source>
</evidence>
<keyword evidence="3" id="KW-1185">Reference proteome</keyword>
<gene>
    <name evidence="2" type="ORF">L5515_017341</name>
</gene>
<organism evidence="2 3">
    <name type="scientific">Caenorhabditis briggsae</name>
    <dbReference type="NCBI Taxonomy" id="6238"/>
    <lineage>
        <taxon>Eukaryota</taxon>
        <taxon>Metazoa</taxon>
        <taxon>Ecdysozoa</taxon>
        <taxon>Nematoda</taxon>
        <taxon>Chromadorea</taxon>
        <taxon>Rhabditida</taxon>
        <taxon>Rhabditina</taxon>
        <taxon>Rhabditomorpha</taxon>
        <taxon>Rhabditoidea</taxon>
        <taxon>Rhabditidae</taxon>
        <taxon>Peloderinae</taxon>
        <taxon>Caenorhabditis</taxon>
    </lineage>
</organism>
<feature type="region of interest" description="Disordered" evidence="1">
    <location>
        <begin position="292"/>
        <end position="329"/>
    </location>
</feature>
<dbReference type="EMBL" id="CP092625">
    <property type="protein sequence ID" value="UMM40831.1"/>
    <property type="molecule type" value="Genomic_DNA"/>
</dbReference>
<evidence type="ECO:0000313" key="3">
    <source>
        <dbReference type="Proteomes" id="UP000829354"/>
    </source>
</evidence>
<feature type="compositionally biased region" description="Basic and acidic residues" evidence="1">
    <location>
        <begin position="292"/>
        <end position="308"/>
    </location>
</feature>
<sequence>MEPYKTACEEYMYKARMDFEKGDYSSSRASSEEQVEAGKKMEKVDQLFLDCRGRQGKNCRMRITQPSKTSAKMNPTRRLSLTRRILISKGILNDLNDKGRRFLSIIVGSPSMISLTAGKNNKNVYDIDLLPKTVSDRKLPKQEKVQNLHLTTHVKKMKTMGNTALSETSAKRISQGNLPSSRAVGSPDSRFAQYLAIAVGLSSAILDGVSDLHSSADISGVLRSAQFRMQSPRRPRDPPRHPGLRVPVPVPAPEIHSFHKTLNNRLLSIHCVLQSDLHSTDAIESNVKVQKDASELRVETDNENKDDAPETGFKTAAEISYDAPESDCN</sequence>
<proteinExistence type="predicted"/>
<dbReference type="AlphaFoldDB" id="A0AAE9JSH1"/>
<protein>
    <submittedName>
        <fullName evidence="2">Uncharacterized protein</fullName>
    </submittedName>
</protein>
<accession>A0AAE9JSH1</accession>
<evidence type="ECO:0000256" key="1">
    <source>
        <dbReference type="SAM" id="MobiDB-lite"/>
    </source>
</evidence>
<name>A0AAE9JSH1_CAEBR</name>
<dbReference type="Proteomes" id="UP000829354">
    <property type="component" value="Chromosome X"/>
</dbReference>
<reference evidence="2 3" key="1">
    <citation type="submission" date="2022-04" db="EMBL/GenBank/DDBJ databases">
        <title>Chromosome-level reference genomes for two strains of Caenorhabditis briggsae: an improved platform for comparative genomics.</title>
        <authorList>
            <person name="Stevens L."/>
            <person name="Andersen E."/>
        </authorList>
    </citation>
    <scope>NUCLEOTIDE SEQUENCE [LARGE SCALE GENOMIC DNA]</scope>
    <source>
        <strain evidence="2">VX34</strain>
        <tissue evidence="2">Whole-organism</tissue>
    </source>
</reference>